<dbReference type="GO" id="GO:0005739">
    <property type="term" value="C:mitochondrion"/>
    <property type="evidence" value="ECO:0007669"/>
    <property type="project" value="UniProtKB-SubCell"/>
</dbReference>
<evidence type="ECO:0000256" key="5">
    <source>
        <dbReference type="SAM" id="MobiDB-lite"/>
    </source>
</evidence>
<feature type="region of interest" description="Disordered" evidence="5">
    <location>
        <begin position="349"/>
        <end position="415"/>
    </location>
</feature>
<dbReference type="GO" id="GO:0048311">
    <property type="term" value="P:mitochondrion distribution"/>
    <property type="evidence" value="ECO:0007669"/>
    <property type="project" value="TreeGrafter"/>
</dbReference>
<gene>
    <name evidence="7" type="primary">RvY_09105-1</name>
    <name evidence="7" type="synonym">RvY_09105.1</name>
    <name evidence="7" type="ORF">RvY_09105</name>
</gene>
<dbReference type="EMBL" id="BDGG01000004">
    <property type="protein sequence ID" value="GAU97879.1"/>
    <property type="molecule type" value="Genomic_DNA"/>
</dbReference>
<dbReference type="PANTHER" id="PTHR15751:SF12">
    <property type="entry name" value="TRAFFICKING KINESIN-BINDING PROTEIN MILT"/>
    <property type="match status" value="1"/>
</dbReference>
<proteinExistence type="predicted"/>
<protein>
    <recommendedName>
        <fullName evidence="6">HAP1 N-terminal domain-containing protein</fullName>
    </recommendedName>
</protein>
<evidence type="ECO:0000256" key="3">
    <source>
        <dbReference type="ARBA" id="ARBA00023128"/>
    </source>
</evidence>
<evidence type="ECO:0000256" key="4">
    <source>
        <dbReference type="SAM" id="Coils"/>
    </source>
</evidence>
<dbReference type="SMART" id="SM01424">
    <property type="entry name" value="HAP1_N"/>
    <property type="match status" value="1"/>
</dbReference>
<dbReference type="GO" id="GO:0017022">
    <property type="term" value="F:myosin binding"/>
    <property type="evidence" value="ECO:0007669"/>
    <property type="project" value="TreeGrafter"/>
</dbReference>
<dbReference type="InterPro" id="IPR006933">
    <property type="entry name" value="HAP1_N"/>
</dbReference>
<dbReference type="STRING" id="947166.A0A1D1V855"/>
<dbReference type="GO" id="GO:0031410">
    <property type="term" value="C:cytoplasmic vesicle"/>
    <property type="evidence" value="ECO:0007669"/>
    <property type="project" value="TreeGrafter"/>
</dbReference>
<feature type="compositionally biased region" description="Low complexity" evidence="5">
    <location>
        <begin position="632"/>
        <end position="648"/>
    </location>
</feature>
<accession>A0A1D1V855</accession>
<feature type="region of interest" description="Disordered" evidence="5">
    <location>
        <begin position="438"/>
        <end position="457"/>
    </location>
</feature>
<feature type="coiled-coil region" evidence="4">
    <location>
        <begin position="139"/>
        <end position="275"/>
    </location>
</feature>
<evidence type="ECO:0000313" key="8">
    <source>
        <dbReference type="Proteomes" id="UP000186922"/>
    </source>
</evidence>
<evidence type="ECO:0000256" key="1">
    <source>
        <dbReference type="ARBA" id="ARBA00004173"/>
    </source>
</evidence>
<evidence type="ECO:0000313" key="7">
    <source>
        <dbReference type="EMBL" id="GAU97879.1"/>
    </source>
</evidence>
<dbReference type="GO" id="GO:0047496">
    <property type="term" value="P:vesicle transport along microtubule"/>
    <property type="evidence" value="ECO:0007669"/>
    <property type="project" value="TreeGrafter"/>
</dbReference>
<sequence>MSMECLVAFQTFVDESLRDLHEEVEYNASLRASGQPSSMSRTPPVNDTESLRHLLGEKEKDLELAARIGQSLLSKNRILQANHDELAQLFTVAQDELTQLRHELSMNKDLLKIYVHENTPEAENVDINSEVPSASLRHIRSLQERLQQLEDENFRLRQDARELSAEAADFETKETEIIHGCVKELTEQSETIRTLNAQLKKRSEENAILHDEAAALLSEIVKLQAHLKKAADENIELRDSMEVYKENQNHLAYELIQLQDKYDALSGHAHSLEDQLKGLRKTDGYLQSWADMSCTVSRFSKVDSLATELDNSLHHVYNSVGFSEDEQEDQFQKVMDVVRLVNVHPCRAQTTSTSVNSSSASIMSATSSAEPSPRKLDSGRTSTSETLSVPLGSYFGGREPRSMSESRPSSSSADDGICDKTFVSNVLSFDHRSCATPDSALSLGSASESSFTPRSSGGYDMSTKLQLIKPMEGSQILLKWQQLATPHLGGFLESRPGIMIKGQNVMADEIIAEARRSRGNDLSSMEKLPCVQREVQTKPNYTFTTSNCGEAAKSSSSIFSMDILKSSKFKPNFTPVFPTVEPSSSPGPSLTDVLHTDRKSSFLSTCDIPPTQRIDPLSIPETTNEPCRSRHTSGSLSSASRSPSPTMSDLPSERRAFQTLYPRSPFQNSAKTLQMMARQKAAHSVPPSCIAQAKIFKKSSAAP</sequence>
<evidence type="ECO:0000256" key="2">
    <source>
        <dbReference type="ARBA" id="ARBA00023054"/>
    </source>
</evidence>
<feature type="compositionally biased region" description="Low complexity" evidence="5">
    <location>
        <begin position="349"/>
        <end position="369"/>
    </location>
</feature>
<dbReference type="Pfam" id="PF04849">
    <property type="entry name" value="HAP1_N"/>
    <property type="match status" value="1"/>
</dbReference>
<feature type="compositionally biased region" description="Polar residues" evidence="5">
    <location>
        <begin position="30"/>
        <end position="47"/>
    </location>
</feature>
<comment type="subcellular location">
    <subcellularLocation>
        <location evidence="1">Mitochondrion</location>
    </subcellularLocation>
</comment>
<feature type="domain" description="HAP1 N-terminal" evidence="6">
    <location>
        <begin position="14"/>
        <end position="282"/>
    </location>
</feature>
<feature type="compositionally biased region" description="Low complexity" evidence="5">
    <location>
        <begin position="439"/>
        <end position="450"/>
    </location>
</feature>
<keyword evidence="3" id="KW-0496">Mitochondrion</keyword>
<dbReference type="InterPro" id="IPR051946">
    <property type="entry name" value="Intracell_Traff-Reg"/>
</dbReference>
<evidence type="ECO:0000259" key="6">
    <source>
        <dbReference type="SMART" id="SM01424"/>
    </source>
</evidence>
<feature type="region of interest" description="Disordered" evidence="5">
    <location>
        <begin position="28"/>
        <end position="47"/>
    </location>
</feature>
<dbReference type="AlphaFoldDB" id="A0A1D1V855"/>
<dbReference type="Proteomes" id="UP000186922">
    <property type="component" value="Unassembled WGS sequence"/>
</dbReference>
<name>A0A1D1V855_RAMVA</name>
<dbReference type="OrthoDB" id="10067624at2759"/>
<organism evidence="7 8">
    <name type="scientific">Ramazzottius varieornatus</name>
    <name type="common">Water bear</name>
    <name type="synonym">Tardigrade</name>
    <dbReference type="NCBI Taxonomy" id="947166"/>
    <lineage>
        <taxon>Eukaryota</taxon>
        <taxon>Metazoa</taxon>
        <taxon>Ecdysozoa</taxon>
        <taxon>Tardigrada</taxon>
        <taxon>Eutardigrada</taxon>
        <taxon>Parachela</taxon>
        <taxon>Hypsibioidea</taxon>
        <taxon>Ramazzottiidae</taxon>
        <taxon>Ramazzottius</taxon>
    </lineage>
</organism>
<feature type="region of interest" description="Disordered" evidence="5">
    <location>
        <begin position="602"/>
        <end position="652"/>
    </location>
</feature>
<keyword evidence="2 4" id="KW-0175">Coiled coil</keyword>
<dbReference type="PANTHER" id="PTHR15751">
    <property type="entry name" value="TRAFFICKING KINESIN-BINDING PROTEIN"/>
    <property type="match status" value="1"/>
</dbReference>
<keyword evidence="8" id="KW-1185">Reference proteome</keyword>
<reference evidence="7 8" key="1">
    <citation type="journal article" date="2016" name="Nat. Commun.">
        <title>Extremotolerant tardigrade genome and improved radiotolerance of human cultured cells by tardigrade-unique protein.</title>
        <authorList>
            <person name="Hashimoto T."/>
            <person name="Horikawa D.D."/>
            <person name="Saito Y."/>
            <person name="Kuwahara H."/>
            <person name="Kozuka-Hata H."/>
            <person name="Shin-I T."/>
            <person name="Minakuchi Y."/>
            <person name="Ohishi K."/>
            <person name="Motoyama A."/>
            <person name="Aizu T."/>
            <person name="Enomoto A."/>
            <person name="Kondo K."/>
            <person name="Tanaka S."/>
            <person name="Hara Y."/>
            <person name="Koshikawa S."/>
            <person name="Sagara H."/>
            <person name="Miura T."/>
            <person name="Yokobori S."/>
            <person name="Miyagawa K."/>
            <person name="Suzuki Y."/>
            <person name="Kubo T."/>
            <person name="Oyama M."/>
            <person name="Kohara Y."/>
            <person name="Fujiyama A."/>
            <person name="Arakawa K."/>
            <person name="Katayama T."/>
            <person name="Toyoda A."/>
            <person name="Kunieda T."/>
        </authorList>
    </citation>
    <scope>NUCLEOTIDE SEQUENCE [LARGE SCALE GENOMIC DNA]</scope>
    <source>
        <strain evidence="7 8">YOKOZUNA-1</strain>
    </source>
</reference>
<dbReference type="GO" id="GO:0006605">
    <property type="term" value="P:protein targeting"/>
    <property type="evidence" value="ECO:0007669"/>
    <property type="project" value="TreeGrafter"/>
</dbReference>
<comment type="caution">
    <text evidence="7">The sequence shown here is derived from an EMBL/GenBank/DDBJ whole genome shotgun (WGS) entry which is preliminary data.</text>
</comment>